<organism evidence="10">
    <name type="scientific">Amphimedon queenslandica</name>
    <name type="common">Sponge</name>
    <dbReference type="NCBI Taxonomy" id="400682"/>
    <lineage>
        <taxon>Eukaryota</taxon>
        <taxon>Metazoa</taxon>
        <taxon>Porifera</taxon>
        <taxon>Demospongiae</taxon>
        <taxon>Heteroscleromorpha</taxon>
        <taxon>Haplosclerida</taxon>
        <taxon>Niphatidae</taxon>
        <taxon>Amphimedon</taxon>
    </lineage>
</organism>
<feature type="chain" id="PRO_5012101058" description="Ig-like domain-containing protein" evidence="8">
    <location>
        <begin position="32"/>
        <end position="1304"/>
    </location>
</feature>
<dbReference type="InterPro" id="IPR013783">
    <property type="entry name" value="Ig-like_fold"/>
</dbReference>
<feature type="domain" description="Ig-like" evidence="9">
    <location>
        <begin position="225"/>
        <end position="320"/>
    </location>
</feature>
<dbReference type="InterPro" id="IPR051275">
    <property type="entry name" value="Cell_adhesion_signaling"/>
</dbReference>
<keyword evidence="7" id="KW-1133">Transmembrane helix</keyword>
<proteinExistence type="predicted"/>
<evidence type="ECO:0000256" key="4">
    <source>
        <dbReference type="ARBA" id="ARBA00023180"/>
    </source>
</evidence>
<feature type="compositionally biased region" description="Low complexity" evidence="6">
    <location>
        <begin position="1052"/>
        <end position="1062"/>
    </location>
</feature>
<dbReference type="SUPFAM" id="SSF48726">
    <property type="entry name" value="Immunoglobulin"/>
    <property type="match status" value="6"/>
</dbReference>
<feature type="region of interest" description="Disordered" evidence="6">
    <location>
        <begin position="1042"/>
        <end position="1067"/>
    </location>
</feature>
<keyword evidence="2 7" id="KW-0472">Membrane</keyword>
<dbReference type="Pfam" id="PF13927">
    <property type="entry name" value="Ig_3"/>
    <property type="match status" value="1"/>
</dbReference>
<dbReference type="PANTHER" id="PTHR11640">
    <property type="entry name" value="NEPHRIN"/>
    <property type="match status" value="1"/>
</dbReference>
<dbReference type="Pfam" id="PF07679">
    <property type="entry name" value="I-set"/>
    <property type="match status" value="2"/>
</dbReference>
<gene>
    <name evidence="10" type="primary">109584599</name>
</gene>
<dbReference type="PANTHER" id="PTHR11640:SF31">
    <property type="entry name" value="IRREGULAR CHIASM C-ROUGHEST PROTEIN-RELATED"/>
    <property type="match status" value="1"/>
</dbReference>
<feature type="domain" description="Ig-like" evidence="9">
    <location>
        <begin position="519"/>
        <end position="607"/>
    </location>
</feature>
<evidence type="ECO:0000313" key="10">
    <source>
        <dbReference type="EnsemblMetazoa" id="Aqu2.1.23302_001"/>
    </source>
</evidence>
<dbReference type="EnsemblMetazoa" id="XM_020000405.1">
    <property type="protein sequence ID" value="XP_019855964.1"/>
    <property type="gene ID" value="LOC109584599"/>
</dbReference>
<protein>
    <recommendedName>
        <fullName evidence="9">Ig-like domain-containing protein</fullName>
    </recommendedName>
</protein>
<evidence type="ECO:0000256" key="8">
    <source>
        <dbReference type="SAM" id="SignalP"/>
    </source>
</evidence>
<evidence type="ECO:0000256" key="2">
    <source>
        <dbReference type="ARBA" id="ARBA00023136"/>
    </source>
</evidence>
<dbReference type="InterPro" id="IPR003599">
    <property type="entry name" value="Ig_sub"/>
</dbReference>
<feature type="compositionally biased region" description="Polar residues" evidence="6">
    <location>
        <begin position="1042"/>
        <end position="1051"/>
    </location>
</feature>
<evidence type="ECO:0000256" key="5">
    <source>
        <dbReference type="ARBA" id="ARBA00023319"/>
    </source>
</evidence>
<dbReference type="CDD" id="cd00099">
    <property type="entry name" value="IgV"/>
    <property type="match status" value="1"/>
</dbReference>
<sequence>MWRLSTTSHQWTVLLLLLFSILSNQYPSVTGNDLIIRQRLRSNETVSQIVKGLATYIVNTDYYFDCTSVTYGSSLVWQRDGASLGGSQSTLSGMVPGLRFSFFTPAMDREGIYICRHNDSVSVSLMITTTNPAVQSIHKNITVLAGNNASIEFYASSEPFITSTDITWSFNNTLITTSSSAKYNLTFDNRILNIQSVDASDDGDYNITVKDSVSATTRLIVLTPPSFTAHPLTTLSLTEWTMFTLNCTVTGSVDIINITWLRSDGSELPEGSIIYTMTTDLAKSSRLTVPDARVADSGVYYCNASFTDGTNSTSSNESVVNITGGIRNLYFPQGDNNISNIISSLLLYTPSPSFYIQCQGTGNLTWITSNDEPVPSVYTSVPYQSSTGILNFTHSPMSGELYTCVSDSGANGSVFVTSDNPAIYTPSSTILITSSTNSITVSIRVFVDGSDPLPSPNNITWYHNDQLISTNSTPDYYTLALNNTVLVITGQGSSLIGSYTARVMTTNGDNSVIINVTYPDSLIVNIEGPHIIREGANASLYCNITDLLPMNTISLSWYFIASNGTETLLESEEPLLMINNARRGSSGLYICSVTDNVGTTNQSMQLQIKYPPTANILNITSTNISLPDGSVGTLFNCTSDGFPSPNITWTYNNSTTLPNGIHQNKGLLNWTRPTMYTDEGVYACVSANDVGQSVAVINISIYASPNIYSVYSPHPGYLVSNTNPIQFNCPTNNNCNISCIARGWPRPAVQWKDGDGTRLQSHTITSEGSDVIKAVVSWSDTPGQYHCEASNTYGSKNITVSLTNVGTTIPPIPFPPTPPSGATSAIIRLHLPTVHCSQNDSVITELTSSLSFIIHSLCSSCSFELDMITTGCTENQSTIAVLDITSSSHLSSTYAALSYWWTQRPTILIDQDLLPVATDCNLLVEGSDPTSCTPTLISSPTVTSTLIITTVTPTASPTTGTNTGTLVAFIVIPIIIALLLLVIVVGLYIFCYCYKKKKEKSNQVDCDLTNYNYANVDGDKIDGSGFQDTSFNKGESEYASIQPSTVNSLQISTNNSPSQSTSAPPPQYEELNVIAPYSEFTTLQRQPPARHSNTATGSAAKNSNGDASPTKRVTQVQVIGSSTNVNSNEYESPFEHHEYATLTESSATIKRPPTDSRLTRSVSPYVEPVPVPLSNGLSPLASSPYTEPVPSADNLHRISPYMEPVSSTSDVRGSPVSPPVSPYEEPFNGVNDSTIPPHIEPLPGDKRNQQDQLAILDSFVVIDSPANDSNDVSSNSNDITLPTPPAWYNSCYEDIVTPTAVENN</sequence>
<dbReference type="eggNOG" id="KOG4475">
    <property type="taxonomic scope" value="Eukaryota"/>
</dbReference>
<evidence type="ECO:0000313" key="11">
    <source>
        <dbReference type="Proteomes" id="UP000007879"/>
    </source>
</evidence>
<feature type="domain" description="Ig-like" evidence="9">
    <location>
        <begin position="132"/>
        <end position="223"/>
    </location>
</feature>
<feature type="domain" description="Ig-like" evidence="9">
    <location>
        <begin position="612"/>
        <end position="700"/>
    </location>
</feature>
<dbReference type="GO" id="GO:0016020">
    <property type="term" value="C:membrane"/>
    <property type="evidence" value="ECO:0007669"/>
    <property type="project" value="UniProtKB-SubCell"/>
</dbReference>
<keyword evidence="7" id="KW-0812">Transmembrane</keyword>
<feature type="domain" description="Ig-like" evidence="9">
    <location>
        <begin position="705"/>
        <end position="803"/>
    </location>
</feature>
<feature type="transmembrane region" description="Helical" evidence="7">
    <location>
        <begin position="966"/>
        <end position="991"/>
    </location>
</feature>
<dbReference type="InterPro" id="IPR013098">
    <property type="entry name" value="Ig_I-set"/>
</dbReference>
<keyword evidence="5" id="KW-0393">Immunoglobulin domain</keyword>
<dbReference type="SMART" id="SM00409">
    <property type="entry name" value="IG"/>
    <property type="match status" value="5"/>
</dbReference>
<keyword evidence="8" id="KW-0732">Signal</keyword>
<dbReference type="OrthoDB" id="10039395at2759"/>
<evidence type="ECO:0000256" key="1">
    <source>
        <dbReference type="ARBA" id="ARBA00004479"/>
    </source>
</evidence>
<comment type="subcellular location">
    <subcellularLocation>
        <location evidence="1">Membrane</location>
        <topology evidence="1">Single-pass type I membrane protein</topology>
    </subcellularLocation>
</comment>
<dbReference type="InterPro" id="IPR003598">
    <property type="entry name" value="Ig_sub2"/>
</dbReference>
<feature type="domain" description="Ig-like" evidence="9">
    <location>
        <begin position="421"/>
        <end position="517"/>
    </location>
</feature>
<dbReference type="SMART" id="SM00408">
    <property type="entry name" value="IGc2"/>
    <property type="match status" value="4"/>
</dbReference>
<reference evidence="10" key="2">
    <citation type="submission" date="2017-05" db="UniProtKB">
        <authorList>
            <consortium name="EnsemblMetazoa"/>
        </authorList>
    </citation>
    <scope>IDENTIFICATION</scope>
</reference>
<dbReference type="InParanoid" id="A0A1X7U5V5"/>
<keyword evidence="11" id="KW-1185">Reference proteome</keyword>
<dbReference type="PROSITE" id="PS50835">
    <property type="entry name" value="IG_LIKE"/>
    <property type="match status" value="6"/>
</dbReference>
<dbReference type="Proteomes" id="UP000007879">
    <property type="component" value="Unassembled WGS sequence"/>
</dbReference>
<feature type="region of interest" description="Disordered" evidence="6">
    <location>
        <begin position="1083"/>
        <end position="1112"/>
    </location>
</feature>
<feature type="signal peptide" evidence="8">
    <location>
        <begin position="1"/>
        <end position="31"/>
    </location>
</feature>
<keyword evidence="4" id="KW-0325">Glycoprotein</keyword>
<dbReference type="InterPro" id="IPR036179">
    <property type="entry name" value="Ig-like_dom_sf"/>
</dbReference>
<evidence type="ECO:0000256" key="6">
    <source>
        <dbReference type="SAM" id="MobiDB-lite"/>
    </source>
</evidence>
<dbReference type="KEGG" id="aqu:109584599"/>
<evidence type="ECO:0000259" key="9">
    <source>
        <dbReference type="PROSITE" id="PS50835"/>
    </source>
</evidence>
<reference evidence="11" key="1">
    <citation type="journal article" date="2010" name="Nature">
        <title>The Amphimedon queenslandica genome and the evolution of animal complexity.</title>
        <authorList>
            <person name="Srivastava M."/>
            <person name="Simakov O."/>
            <person name="Chapman J."/>
            <person name="Fahey B."/>
            <person name="Gauthier M.E."/>
            <person name="Mitros T."/>
            <person name="Richards G.S."/>
            <person name="Conaco C."/>
            <person name="Dacre M."/>
            <person name="Hellsten U."/>
            <person name="Larroux C."/>
            <person name="Putnam N.H."/>
            <person name="Stanke M."/>
            <person name="Adamska M."/>
            <person name="Darling A."/>
            <person name="Degnan S.M."/>
            <person name="Oakley T.H."/>
            <person name="Plachetzki D.C."/>
            <person name="Zhai Y."/>
            <person name="Adamski M."/>
            <person name="Calcino A."/>
            <person name="Cummins S.F."/>
            <person name="Goodstein D.M."/>
            <person name="Harris C."/>
            <person name="Jackson D.J."/>
            <person name="Leys S.P."/>
            <person name="Shu S."/>
            <person name="Woodcroft B.J."/>
            <person name="Vervoort M."/>
            <person name="Kosik K.S."/>
            <person name="Manning G."/>
            <person name="Degnan B.M."/>
            <person name="Rokhsar D.S."/>
        </authorList>
    </citation>
    <scope>NUCLEOTIDE SEQUENCE [LARGE SCALE GENOMIC DNA]</scope>
</reference>
<dbReference type="EnsemblMetazoa" id="Aqu2.1.23302_001">
    <property type="protein sequence ID" value="Aqu2.1.23302_001"/>
    <property type="gene ID" value="Aqu2.1.23302"/>
</dbReference>
<evidence type="ECO:0000256" key="3">
    <source>
        <dbReference type="ARBA" id="ARBA00023157"/>
    </source>
</evidence>
<evidence type="ECO:0000256" key="7">
    <source>
        <dbReference type="SAM" id="Phobius"/>
    </source>
</evidence>
<keyword evidence="3" id="KW-1015">Disulfide bond</keyword>
<name>A0A1X7U5V5_AMPQE</name>
<dbReference type="Gene3D" id="2.60.40.10">
    <property type="entry name" value="Immunoglobulins"/>
    <property type="match status" value="5"/>
</dbReference>
<accession>A0A1X7U5V5</accession>
<dbReference type="InterPro" id="IPR007110">
    <property type="entry name" value="Ig-like_dom"/>
</dbReference>